<dbReference type="KEGG" id="ffu:CLAFUR5_02123"/>
<reference evidence="2" key="2">
    <citation type="journal article" date="2022" name="Microb. Genom.">
        <title>A chromosome-scale genome assembly of the tomato pathogen Cladosporium fulvum reveals a compartmentalized genome architecture and the presence of a dispensable chromosome.</title>
        <authorList>
            <person name="Zaccaron A.Z."/>
            <person name="Chen L.H."/>
            <person name="Samaras A."/>
            <person name="Stergiopoulos I."/>
        </authorList>
    </citation>
    <scope>NUCLEOTIDE SEQUENCE</scope>
    <source>
        <strain evidence="2">Race5_Kim</strain>
    </source>
</reference>
<dbReference type="AlphaFoldDB" id="A0A9Q8P3M5"/>
<dbReference type="GeneID" id="71982001"/>
<dbReference type="PANTHER" id="PTHR37540:SF5">
    <property type="entry name" value="TRANSCRIPTION FACTOR DOMAIN-CONTAINING PROTEIN"/>
    <property type="match status" value="1"/>
</dbReference>
<feature type="region of interest" description="Disordered" evidence="1">
    <location>
        <begin position="90"/>
        <end position="112"/>
    </location>
</feature>
<dbReference type="RefSeq" id="XP_047756454.1">
    <property type="nucleotide sequence ID" value="XM_047901271.1"/>
</dbReference>
<accession>A0A9Q8P3M5</accession>
<dbReference type="Proteomes" id="UP000756132">
    <property type="component" value="Chromosome 1"/>
</dbReference>
<gene>
    <name evidence="2" type="ORF">CLAFUR5_02123</name>
</gene>
<sequence length="385" mass="43902">MKEFRFFNAVYDEKACRISTRMVQSQLSQSPGFIFVNVSNTRDEKKRKHMQKVVRSAATAYSHRVQPRGASKSEVTLKLLRTDSRNVVPEQLISKRSDDTHNGRSSNAVKQKTTANVANISRKRDVLIPKHRRSDIRLAQKERSLSPGPVNLWVPDPSFLDASMKDPFNSYPVHYRRWYGQLINFWYHVTFARSIRVLKATKEEIHAYSIWSRRQELQEPALFYTALYLASGIPVAEGLFPVQAALWLRLKTVEAMKEALDDPRRATSTPVILAVGRIALHEHIYGSRELAHNVHRPAQRRMINMRGGLAKMGLPATTIQLIVWTDSLLSAEAGTEPYFADVPRQIAIKSYSPQEAMRVTNHCSPQRNHHPGYDGPIVAEIPEDE</sequence>
<dbReference type="EMBL" id="CP090163">
    <property type="protein sequence ID" value="UJO12088.1"/>
    <property type="molecule type" value="Genomic_DNA"/>
</dbReference>
<feature type="compositionally biased region" description="Basic and acidic residues" evidence="1">
    <location>
        <begin position="93"/>
        <end position="102"/>
    </location>
</feature>
<evidence type="ECO:0000313" key="2">
    <source>
        <dbReference type="EMBL" id="UJO12088.1"/>
    </source>
</evidence>
<name>A0A9Q8P3M5_PASFU</name>
<dbReference type="PANTHER" id="PTHR37540">
    <property type="entry name" value="TRANSCRIPTION FACTOR (ACR-2), PUTATIVE-RELATED-RELATED"/>
    <property type="match status" value="1"/>
</dbReference>
<protein>
    <submittedName>
        <fullName evidence="2">Uncharacterized protein</fullName>
    </submittedName>
</protein>
<organism evidence="2 3">
    <name type="scientific">Passalora fulva</name>
    <name type="common">Tomato leaf mold</name>
    <name type="synonym">Cladosporium fulvum</name>
    <dbReference type="NCBI Taxonomy" id="5499"/>
    <lineage>
        <taxon>Eukaryota</taxon>
        <taxon>Fungi</taxon>
        <taxon>Dikarya</taxon>
        <taxon>Ascomycota</taxon>
        <taxon>Pezizomycotina</taxon>
        <taxon>Dothideomycetes</taxon>
        <taxon>Dothideomycetidae</taxon>
        <taxon>Mycosphaerellales</taxon>
        <taxon>Mycosphaerellaceae</taxon>
        <taxon>Fulvia</taxon>
    </lineage>
</organism>
<proteinExistence type="predicted"/>
<evidence type="ECO:0000256" key="1">
    <source>
        <dbReference type="SAM" id="MobiDB-lite"/>
    </source>
</evidence>
<evidence type="ECO:0000313" key="3">
    <source>
        <dbReference type="Proteomes" id="UP000756132"/>
    </source>
</evidence>
<dbReference type="OrthoDB" id="4159781at2759"/>
<keyword evidence="3" id="KW-1185">Reference proteome</keyword>
<reference evidence="2" key="1">
    <citation type="submission" date="2021-12" db="EMBL/GenBank/DDBJ databases">
        <authorList>
            <person name="Zaccaron A."/>
            <person name="Stergiopoulos I."/>
        </authorList>
    </citation>
    <scope>NUCLEOTIDE SEQUENCE</scope>
    <source>
        <strain evidence="2">Race5_Kim</strain>
    </source>
</reference>
<feature type="compositionally biased region" description="Polar residues" evidence="1">
    <location>
        <begin position="103"/>
        <end position="112"/>
    </location>
</feature>